<feature type="non-terminal residue" evidence="2">
    <location>
        <position position="163"/>
    </location>
</feature>
<dbReference type="Pfam" id="PF22025">
    <property type="entry name" value="ThiI_fer"/>
    <property type="match status" value="1"/>
</dbReference>
<reference evidence="2" key="1">
    <citation type="submission" date="2018-05" db="EMBL/GenBank/DDBJ databases">
        <authorList>
            <person name="Lanie J.A."/>
            <person name="Ng W.-L."/>
            <person name="Kazmierczak K.M."/>
            <person name="Andrzejewski T.M."/>
            <person name="Davidsen T.M."/>
            <person name="Wayne K.J."/>
            <person name="Tettelin H."/>
            <person name="Glass J.I."/>
            <person name="Rusch D."/>
            <person name="Podicherti R."/>
            <person name="Tsui H.-C.T."/>
            <person name="Winkler M.E."/>
        </authorList>
    </citation>
    <scope>NUCLEOTIDE SEQUENCE</scope>
</reference>
<dbReference type="GO" id="GO:0052837">
    <property type="term" value="P:thiazole biosynthetic process"/>
    <property type="evidence" value="ECO:0007669"/>
    <property type="project" value="TreeGrafter"/>
</dbReference>
<dbReference type="PANTHER" id="PTHR43209:SF1">
    <property type="entry name" value="TRNA SULFURTRANSFERASE"/>
    <property type="match status" value="1"/>
</dbReference>
<name>A0A382BL24_9ZZZZ</name>
<dbReference type="GO" id="GO:0002937">
    <property type="term" value="P:tRNA 4-thiouridine biosynthesis"/>
    <property type="evidence" value="ECO:0007669"/>
    <property type="project" value="TreeGrafter"/>
</dbReference>
<protein>
    <recommendedName>
        <fullName evidence="1">THUMP domain-containing protein</fullName>
    </recommendedName>
</protein>
<sequence>MKYSHIICHYSEIGLKGKNRPFFVKTLQKNIRYAVNQSIPELVKDVEKTHDRLIISLNEGVKESYDLLFNRLREVFGIAYFCPVLMIDNDLDSMKSNAINILKNEEFKSFRVTARMSKSASPYAKMYVHEHVGLFIQSEMKKNVNLKHPEITCYIDTIKEGTF</sequence>
<accession>A0A382BL24</accession>
<dbReference type="GO" id="GO:0005829">
    <property type="term" value="C:cytosol"/>
    <property type="evidence" value="ECO:0007669"/>
    <property type="project" value="TreeGrafter"/>
</dbReference>
<dbReference type="InterPro" id="IPR054173">
    <property type="entry name" value="ThiI_fer"/>
</dbReference>
<evidence type="ECO:0000259" key="1">
    <source>
        <dbReference type="PROSITE" id="PS51165"/>
    </source>
</evidence>
<dbReference type="AlphaFoldDB" id="A0A382BL24"/>
<dbReference type="InterPro" id="IPR004114">
    <property type="entry name" value="THUMP_dom"/>
</dbReference>
<dbReference type="Gene3D" id="3.30.2130.30">
    <property type="match status" value="1"/>
</dbReference>
<dbReference type="InterPro" id="IPR050102">
    <property type="entry name" value="tRNA_sulfurtransferase_ThiI"/>
</dbReference>
<dbReference type="GO" id="GO:0003723">
    <property type="term" value="F:RNA binding"/>
    <property type="evidence" value="ECO:0007669"/>
    <property type="project" value="InterPro"/>
</dbReference>
<dbReference type="InterPro" id="IPR049962">
    <property type="entry name" value="THUMP_ThiI"/>
</dbReference>
<feature type="domain" description="THUMP" evidence="1">
    <location>
        <begin position="66"/>
        <end position="163"/>
    </location>
</feature>
<dbReference type="SUPFAM" id="SSF143437">
    <property type="entry name" value="THUMP domain-like"/>
    <property type="match status" value="1"/>
</dbReference>
<proteinExistence type="predicted"/>
<dbReference type="PROSITE" id="PS51165">
    <property type="entry name" value="THUMP"/>
    <property type="match status" value="1"/>
</dbReference>
<dbReference type="CDD" id="cd11716">
    <property type="entry name" value="THUMP_ThiI"/>
    <property type="match status" value="1"/>
</dbReference>
<evidence type="ECO:0000313" key="2">
    <source>
        <dbReference type="EMBL" id="SVB13853.1"/>
    </source>
</evidence>
<dbReference type="Pfam" id="PF02926">
    <property type="entry name" value="THUMP"/>
    <property type="match status" value="1"/>
</dbReference>
<gene>
    <name evidence="2" type="ORF">METZ01_LOCUS166707</name>
</gene>
<organism evidence="2">
    <name type="scientific">marine metagenome</name>
    <dbReference type="NCBI Taxonomy" id="408172"/>
    <lineage>
        <taxon>unclassified sequences</taxon>
        <taxon>metagenomes</taxon>
        <taxon>ecological metagenomes</taxon>
    </lineage>
</organism>
<dbReference type="EMBL" id="UINC01030065">
    <property type="protein sequence ID" value="SVB13853.1"/>
    <property type="molecule type" value="Genomic_DNA"/>
</dbReference>
<dbReference type="PANTHER" id="PTHR43209">
    <property type="entry name" value="TRNA SULFURTRANSFERASE"/>
    <property type="match status" value="1"/>
</dbReference>